<comment type="caution">
    <text evidence="5">The sequence shown here is derived from an EMBL/GenBank/DDBJ whole genome shotgun (WGS) entry which is preliminary data.</text>
</comment>
<evidence type="ECO:0000256" key="2">
    <source>
        <dbReference type="ARBA" id="ARBA00009415"/>
    </source>
</evidence>
<evidence type="ECO:0000313" key="5">
    <source>
        <dbReference type="EMBL" id="KAH6593882.1"/>
    </source>
</evidence>
<reference evidence="5 6" key="1">
    <citation type="submission" date="2021-02" db="EMBL/GenBank/DDBJ databases">
        <title>Variation within the Batrachochytrium salamandrivorans European outbreak.</title>
        <authorList>
            <person name="Kelly M."/>
            <person name="Pasmans F."/>
            <person name="Shea T.P."/>
            <person name="Munoz J.F."/>
            <person name="Carranza S."/>
            <person name="Cuomo C.A."/>
            <person name="Martel A."/>
        </authorList>
    </citation>
    <scope>NUCLEOTIDE SEQUENCE [LARGE SCALE GENOMIC DNA]</scope>
    <source>
        <strain evidence="5 6">AMFP18/2</strain>
    </source>
</reference>
<dbReference type="PANTHER" id="PTHR16011:SF0">
    <property type="entry name" value="INTRAFLAGELLAR TRANSPORT PROTEIN 57 HOMOLOG"/>
    <property type="match status" value="1"/>
</dbReference>
<dbReference type="EMBL" id="JAFCIX010000344">
    <property type="protein sequence ID" value="KAH6593882.1"/>
    <property type="molecule type" value="Genomic_DNA"/>
</dbReference>
<dbReference type="Proteomes" id="UP001648503">
    <property type="component" value="Unassembled WGS sequence"/>
</dbReference>
<dbReference type="InterPro" id="IPR019530">
    <property type="entry name" value="Intra-flagellar_transport_57"/>
</dbReference>
<comment type="subcellular location">
    <subcellularLocation>
        <location evidence="1">Cell projection</location>
        <location evidence="1">Cilium</location>
    </subcellularLocation>
</comment>
<dbReference type="PANTHER" id="PTHR16011">
    <property type="entry name" value="IFT57/HIPPI"/>
    <property type="match status" value="1"/>
</dbReference>
<keyword evidence="4" id="KW-0966">Cell projection</keyword>
<evidence type="ECO:0000256" key="3">
    <source>
        <dbReference type="ARBA" id="ARBA00023069"/>
    </source>
</evidence>
<protein>
    <recommendedName>
        <fullName evidence="7">Intraflagellar transport protein 57</fullName>
    </recommendedName>
</protein>
<name>A0ABQ8F849_9FUNG</name>
<evidence type="ECO:0000256" key="4">
    <source>
        <dbReference type="ARBA" id="ARBA00023273"/>
    </source>
</evidence>
<proteinExistence type="inferred from homology"/>
<evidence type="ECO:0000313" key="6">
    <source>
        <dbReference type="Proteomes" id="UP001648503"/>
    </source>
</evidence>
<evidence type="ECO:0008006" key="7">
    <source>
        <dbReference type="Google" id="ProtNLM"/>
    </source>
</evidence>
<comment type="similarity">
    <text evidence="2">Belongs to the IFT57 family.</text>
</comment>
<accession>A0ABQ8F849</accession>
<evidence type="ECO:0000256" key="1">
    <source>
        <dbReference type="ARBA" id="ARBA00004138"/>
    </source>
</evidence>
<organism evidence="5 6">
    <name type="scientific">Batrachochytrium salamandrivorans</name>
    <dbReference type="NCBI Taxonomy" id="1357716"/>
    <lineage>
        <taxon>Eukaryota</taxon>
        <taxon>Fungi</taxon>
        <taxon>Fungi incertae sedis</taxon>
        <taxon>Chytridiomycota</taxon>
        <taxon>Chytridiomycota incertae sedis</taxon>
        <taxon>Chytridiomycetes</taxon>
        <taxon>Rhizophydiales</taxon>
        <taxon>Rhizophydiales incertae sedis</taxon>
        <taxon>Batrachochytrium</taxon>
    </lineage>
</organism>
<keyword evidence="3" id="KW-0969">Cilium</keyword>
<keyword evidence="6" id="KW-1185">Reference proteome</keyword>
<sequence length="437" mass="48678">MAGINPIGNTFSSQDTGASSALGSSEGLASNNLLLSTSRSSIAGSGHMAIASMDGILDKLKCISYIKEFCRPNNIQPFHKFYFTAPSANPNEQFYHFVLLVSWLMKISHHTFEAAGQFDDPNAVSANIAAELKKLGIPFDYAPVKLKQAYGDAVLYALQSLVDLALVSIKFEFQKPIHKMDDYLEEAEVDNDAEVTTEGIEDNTLDVDDAEEMYMGMTQSVHMGDDKKSTIPIKSKVDPSEWKLEVERVTPMLRIQMPIDNKDWRVHIDQINHYQNTIQTCMAQTQTQLIRLHTEIEKTLEKIGSREKYINTQFEPQIEQYRMLQDQLSGSKQKFGVASSNVSELTSDLSGISEELDNVKSKMDDLGSGMTDSKSLVAIKQGLTQLKTETKQMDLRIGVIEHTLLHAKLKSKGGAIGTDIQSFPQQGLSFFDLQSME</sequence>
<dbReference type="Pfam" id="PF10498">
    <property type="entry name" value="IFT57"/>
    <property type="match status" value="1"/>
</dbReference>
<gene>
    <name evidence="5" type="ORF">BASA50_007107</name>
</gene>